<evidence type="ECO:0000313" key="6">
    <source>
        <dbReference type="EMBL" id="QJX01267.1"/>
    </source>
</evidence>
<evidence type="ECO:0000256" key="2">
    <source>
        <dbReference type="ARBA" id="ARBA00022771"/>
    </source>
</evidence>
<accession>A0A6M5Z5Z1</accession>
<dbReference type="EMBL" id="CP053452">
    <property type="protein sequence ID" value="QJX01267.1"/>
    <property type="molecule type" value="Genomic_DNA"/>
</dbReference>
<dbReference type="PROSITE" id="PS01102">
    <property type="entry name" value="ZF_DKSA_1"/>
    <property type="match status" value="1"/>
</dbReference>
<dbReference type="InterPro" id="IPR000962">
    <property type="entry name" value="Znf_DskA_TraR"/>
</dbReference>
<dbReference type="Proteomes" id="UP000503447">
    <property type="component" value="Chromosome"/>
</dbReference>
<evidence type="ECO:0000259" key="5">
    <source>
        <dbReference type="Pfam" id="PF01258"/>
    </source>
</evidence>
<dbReference type="Gene3D" id="1.20.120.910">
    <property type="entry name" value="DksA, coiled-coil domain"/>
    <property type="match status" value="1"/>
</dbReference>
<name>A0A6M5Z5Z1_9BACT</name>
<dbReference type="Pfam" id="PF01258">
    <property type="entry name" value="zf-dskA_traR"/>
    <property type="match status" value="1"/>
</dbReference>
<dbReference type="PROSITE" id="PS51128">
    <property type="entry name" value="ZF_DKSA_2"/>
    <property type="match status" value="1"/>
</dbReference>
<dbReference type="PANTHER" id="PTHR33823">
    <property type="entry name" value="RNA POLYMERASE-BINDING TRANSCRIPTION FACTOR DKSA-RELATED"/>
    <property type="match status" value="1"/>
</dbReference>
<gene>
    <name evidence="6" type="ORF">FTUN_8907</name>
</gene>
<keyword evidence="3" id="KW-0862">Zinc</keyword>
<keyword evidence="7" id="KW-1185">Reference proteome</keyword>
<evidence type="ECO:0000313" key="7">
    <source>
        <dbReference type="Proteomes" id="UP000503447"/>
    </source>
</evidence>
<proteinExistence type="predicted"/>
<keyword evidence="2" id="KW-0863">Zinc-finger</keyword>
<organism evidence="6 7">
    <name type="scientific">Frigoriglobus tundricola</name>
    <dbReference type="NCBI Taxonomy" id="2774151"/>
    <lineage>
        <taxon>Bacteria</taxon>
        <taxon>Pseudomonadati</taxon>
        <taxon>Planctomycetota</taxon>
        <taxon>Planctomycetia</taxon>
        <taxon>Gemmatales</taxon>
        <taxon>Gemmataceae</taxon>
        <taxon>Frigoriglobus</taxon>
    </lineage>
</organism>
<keyword evidence="1" id="KW-0479">Metal-binding</keyword>
<dbReference type="InterPro" id="IPR037187">
    <property type="entry name" value="DnaK_N"/>
</dbReference>
<dbReference type="SUPFAM" id="SSF109635">
    <property type="entry name" value="DnaK suppressor protein DksA, alpha-hairpin domain"/>
    <property type="match status" value="1"/>
</dbReference>
<reference evidence="7" key="1">
    <citation type="submission" date="2020-05" db="EMBL/GenBank/DDBJ databases">
        <title>Frigoriglobus tundricola gen. nov., sp. nov., a psychrotolerant cellulolytic planctomycete of the family Gemmataceae with two divergent copies of 16S rRNA gene.</title>
        <authorList>
            <person name="Kulichevskaya I.S."/>
            <person name="Ivanova A.A."/>
            <person name="Naumoff D.G."/>
            <person name="Beletsky A.V."/>
            <person name="Rijpstra W.I.C."/>
            <person name="Sinninghe Damste J.S."/>
            <person name="Mardanov A.V."/>
            <person name="Ravin N.V."/>
            <person name="Dedysh S.N."/>
        </authorList>
    </citation>
    <scope>NUCLEOTIDE SEQUENCE [LARGE SCALE GENOMIC DNA]</scope>
    <source>
        <strain evidence="7">PL17</strain>
    </source>
</reference>
<dbReference type="KEGG" id="ftj:FTUN_8907"/>
<evidence type="ECO:0000256" key="3">
    <source>
        <dbReference type="ARBA" id="ARBA00022833"/>
    </source>
</evidence>
<sequence length="132" mass="14136">MKEMEADPIRHQLLELARRIRGDVGALTAEVCCGTGGQSSGNLTNIPGEDRAERGSDCFDDDVTIDLLELGSARLGEVNAALDRLDGGTFGRCEGCARAISRERLRAIPFARLCITCARAAPHGQRTSHGNL</sequence>
<dbReference type="SUPFAM" id="SSF57716">
    <property type="entry name" value="Glucocorticoid receptor-like (DNA-binding domain)"/>
    <property type="match status" value="1"/>
</dbReference>
<feature type="zinc finger region" description="dksA C4-type" evidence="4">
    <location>
        <begin position="93"/>
        <end position="117"/>
    </location>
</feature>
<dbReference type="PANTHER" id="PTHR33823:SF4">
    <property type="entry name" value="GENERAL STRESS PROTEIN 16O"/>
    <property type="match status" value="1"/>
</dbReference>
<dbReference type="GO" id="GO:0008270">
    <property type="term" value="F:zinc ion binding"/>
    <property type="evidence" value="ECO:0007669"/>
    <property type="project" value="UniProtKB-KW"/>
</dbReference>
<dbReference type="InterPro" id="IPR020458">
    <property type="entry name" value="Znf_DskA_TraR_CS"/>
</dbReference>
<evidence type="ECO:0000256" key="4">
    <source>
        <dbReference type="PROSITE-ProRule" id="PRU00510"/>
    </source>
</evidence>
<evidence type="ECO:0000256" key="1">
    <source>
        <dbReference type="ARBA" id="ARBA00022723"/>
    </source>
</evidence>
<dbReference type="RefSeq" id="WP_227254680.1">
    <property type="nucleotide sequence ID" value="NZ_CP053452.2"/>
</dbReference>
<dbReference type="AlphaFoldDB" id="A0A6M5Z5Z1"/>
<feature type="domain" description="Zinc finger DksA/TraR C4-type" evidence="5">
    <location>
        <begin position="88"/>
        <end position="121"/>
    </location>
</feature>
<protein>
    <recommendedName>
        <fullName evidence="5">Zinc finger DksA/TraR C4-type domain-containing protein</fullName>
    </recommendedName>
</protein>